<dbReference type="EMBL" id="JABBWM010000099">
    <property type="protein sequence ID" value="KAG2091016.1"/>
    <property type="molecule type" value="Genomic_DNA"/>
</dbReference>
<dbReference type="RefSeq" id="XP_041286401.1">
    <property type="nucleotide sequence ID" value="XM_041434363.1"/>
</dbReference>
<sequence>MFSGSDSGSHVFNGMSFLNTAQKSTPRSLGSALPESLDLFNDTSLAAMQQVTQPPCNPFQQGAYIYKNQQLQSLHDHCKTLEMQIVKITAEHDTILSSFQLLAGAVQLHDADPFKFNTTFNSPSQGDRLNSETHTDIKFWNPSEYLTWLDSHEAQLGNRGKLPYLEQEDGDPVQDDEIDVIRKTLRGAFSELNNRGLAPMRWGNLTASDTDLMNSIMEKTHPIFRLANNGWKLHYLTMSSYPSWRQNHIENGASDNSKKHKHSMSSIKSEVNEKKIKINSSVSPIIADPELPAASASTSPATESSGLDPIEPILELPAAELPTAGPSISLAMESPELDPNESVSDSATAASASPLSLLQQLDHASEFSPCAGTSLPLQPPVSNFPPVAPSPLAQHSTLEVPAVVLSPPQQPVITPTPQIKIVNPLTALALAASQIILPPPPPANPSLKSPPDTTITVKKGKNSGTKSSTKGKMCPSQTKNGRNLCTLRWLKQTKLNGTTEEFNAYYNSLTSTQCTATAWVWVTRTGHG</sequence>
<feature type="region of interest" description="Disordered" evidence="1">
    <location>
        <begin position="329"/>
        <end position="351"/>
    </location>
</feature>
<feature type="compositionally biased region" description="Low complexity" evidence="1">
    <location>
        <begin position="462"/>
        <end position="472"/>
    </location>
</feature>
<name>A0A9P7EU07_9AGAM</name>
<proteinExistence type="predicted"/>
<reference evidence="2" key="1">
    <citation type="journal article" date="2020" name="New Phytol.">
        <title>Comparative genomics reveals dynamic genome evolution in host specialist ectomycorrhizal fungi.</title>
        <authorList>
            <person name="Lofgren L.A."/>
            <person name="Nguyen N.H."/>
            <person name="Vilgalys R."/>
            <person name="Ruytinx J."/>
            <person name="Liao H.L."/>
            <person name="Branco S."/>
            <person name="Kuo A."/>
            <person name="LaButti K."/>
            <person name="Lipzen A."/>
            <person name="Andreopoulos W."/>
            <person name="Pangilinan J."/>
            <person name="Riley R."/>
            <person name="Hundley H."/>
            <person name="Na H."/>
            <person name="Barry K."/>
            <person name="Grigoriev I.V."/>
            <person name="Stajich J.E."/>
            <person name="Kennedy P.G."/>
        </authorList>
    </citation>
    <scope>NUCLEOTIDE SEQUENCE</scope>
    <source>
        <strain evidence="2">FC423</strain>
    </source>
</reference>
<evidence type="ECO:0000313" key="3">
    <source>
        <dbReference type="Proteomes" id="UP000823399"/>
    </source>
</evidence>
<dbReference type="AlphaFoldDB" id="A0A9P7EU07"/>
<evidence type="ECO:0000256" key="1">
    <source>
        <dbReference type="SAM" id="MobiDB-lite"/>
    </source>
</evidence>
<dbReference type="Proteomes" id="UP000823399">
    <property type="component" value="Unassembled WGS sequence"/>
</dbReference>
<protein>
    <submittedName>
        <fullName evidence="2">Uncharacterized protein</fullName>
    </submittedName>
</protein>
<gene>
    <name evidence="2" type="ORF">F5147DRAFT_658010</name>
</gene>
<dbReference type="OrthoDB" id="2681506at2759"/>
<comment type="caution">
    <text evidence="2">The sequence shown here is derived from an EMBL/GenBank/DDBJ whole genome shotgun (WGS) entry which is preliminary data.</text>
</comment>
<organism evidence="2 3">
    <name type="scientific">Suillus discolor</name>
    <dbReference type="NCBI Taxonomy" id="1912936"/>
    <lineage>
        <taxon>Eukaryota</taxon>
        <taxon>Fungi</taxon>
        <taxon>Dikarya</taxon>
        <taxon>Basidiomycota</taxon>
        <taxon>Agaricomycotina</taxon>
        <taxon>Agaricomycetes</taxon>
        <taxon>Agaricomycetidae</taxon>
        <taxon>Boletales</taxon>
        <taxon>Suillineae</taxon>
        <taxon>Suillaceae</taxon>
        <taxon>Suillus</taxon>
    </lineage>
</organism>
<feature type="region of interest" description="Disordered" evidence="1">
    <location>
        <begin position="249"/>
        <end position="272"/>
    </location>
</feature>
<evidence type="ECO:0000313" key="2">
    <source>
        <dbReference type="EMBL" id="KAG2091016.1"/>
    </source>
</evidence>
<feature type="region of interest" description="Disordered" evidence="1">
    <location>
        <begin position="441"/>
        <end position="478"/>
    </location>
</feature>
<dbReference type="GeneID" id="64696622"/>
<keyword evidence="3" id="KW-1185">Reference proteome</keyword>
<accession>A0A9P7EU07</accession>